<sequence length="65" mass="7235">MKQAPMLVNDHQGKPAQNKNGISVNQRVAINGCLVTMGSFLLSLPPHWLLDTAPTKIILICNYYR</sequence>
<organism evidence="2">
    <name type="scientific">uncultured Desulfovibrio sp</name>
    <dbReference type="NCBI Taxonomy" id="167968"/>
    <lineage>
        <taxon>Bacteria</taxon>
        <taxon>Pseudomonadati</taxon>
        <taxon>Thermodesulfobacteriota</taxon>
        <taxon>Desulfovibrionia</taxon>
        <taxon>Desulfovibrionales</taxon>
        <taxon>Desulfovibrionaceae</taxon>
        <taxon>Desulfovibrio</taxon>
        <taxon>environmental samples</taxon>
    </lineage>
</organism>
<name>A0A212KXV9_9BACT</name>
<evidence type="ECO:0000313" key="2">
    <source>
        <dbReference type="EMBL" id="SCM70135.1"/>
    </source>
</evidence>
<evidence type="ECO:0000256" key="1">
    <source>
        <dbReference type="SAM" id="MobiDB-lite"/>
    </source>
</evidence>
<proteinExistence type="predicted"/>
<reference evidence="2" key="1">
    <citation type="submission" date="2016-08" db="EMBL/GenBank/DDBJ databases">
        <authorList>
            <person name="Seilhamer J.J."/>
        </authorList>
    </citation>
    <scope>NUCLEOTIDE SEQUENCE</scope>
    <source>
        <strain evidence="2">86-1</strain>
    </source>
</reference>
<dbReference type="EMBL" id="FMJC01000001">
    <property type="protein sequence ID" value="SCM70135.1"/>
    <property type="molecule type" value="Genomic_DNA"/>
</dbReference>
<dbReference type="AlphaFoldDB" id="A0A212KXV9"/>
<protein>
    <submittedName>
        <fullName evidence="2">Uncharacterized protein</fullName>
    </submittedName>
</protein>
<accession>A0A212KXV9</accession>
<feature type="region of interest" description="Disordered" evidence="1">
    <location>
        <begin position="1"/>
        <end position="20"/>
    </location>
</feature>
<dbReference type="RefSeq" id="WP_179981608.1">
    <property type="nucleotide sequence ID" value="NZ_LT608333.1"/>
</dbReference>
<gene>
    <name evidence="2" type="ORF">KL86DES1_10208</name>
</gene>